<proteinExistence type="predicted"/>
<dbReference type="PATRIC" id="fig|1389489.3.peg.2295"/>
<protein>
    <submittedName>
        <fullName evidence="2">Uncharacterized protein</fullName>
    </submittedName>
</protein>
<name>U3PFS3_LEIXC</name>
<reference evidence="2 3" key="1">
    <citation type="journal article" date="2013" name="Genome Announc.">
        <title>Complete Genome Sequence of Leifsonia xyli subsp. cynodontis Strain DSM46306, a Gram-Positive Bacterial Pathogen of Grasses.</title>
        <authorList>
            <person name="Monteiro-Vitorello C.B."/>
            <person name="Zerillo M.M."/>
            <person name="Van Sluys M.A."/>
            <person name="Camargo L.E."/>
            <person name="Kitajima J.P."/>
        </authorList>
    </citation>
    <scope>NUCLEOTIDE SEQUENCE [LARGE SCALE GENOMIC DNA]</scope>
    <source>
        <strain evidence="2 3">DSM 46306</strain>
    </source>
</reference>
<dbReference type="RefSeq" id="WP_021755825.1">
    <property type="nucleotide sequence ID" value="NC_022438.1"/>
</dbReference>
<evidence type="ECO:0000313" key="1">
    <source>
        <dbReference type="EMBL" id="AGW42354.1"/>
    </source>
</evidence>
<sequence length="64" mass="6624">MAQPTAGNAVKPVNAAAYPDVPFDQLCTSGSCATQISPTFWTTSKLASVKTQVLTGGSYKDVDS</sequence>
<dbReference type="EMBL" id="CP006734">
    <property type="protein sequence ID" value="AGW42513.1"/>
    <property type="molecule type" value="Genomic_DNA"/>
</dbReference>
<dbReference type="Proteomes" id="UP000016743">
    <property type="component" value="Chromosome"/>
</dbReference>
<dbReference type="eggNOG" id="COG3209">
    <property type="taxonomic scope" value="Bacteria"/>
</dbReference>
<dbReference type="STRING" id="1389489.O159_23970"/>
<dbReference type="KEGG" id="lxy:O159_25900"/>
<accession>U3PFS3</accession>
<dbReference type="AlphaFoldDB" id="U3PFS3"/>
<dbReference type="HOGENOM" id="CLU_2862308_0_0_11"/>
<gene>
    <name evidence="1" type="ORF">O159_23970</name>
    <name evidence="2" type="ORF">O159_25900</name>
</gene>
<dbReference type="KEGG" id="lxy:O159_23970"/>
<evidence type="ECO:0000313" key="2">
    <source>
        <dbReference type="EMBL" id="AGW42513.1"/>
    </source>
</evidence>
<keyword evidence="3" id="KW-1185">Reference proteome</keyword>
<dbReference type="EMBL" id="CP006734">
    <property type="protein sequence ID" value="AGW42354.1"/>
    <property type="molecule type" value="Genomic_DNA"/>
</dbReference>
<organism evidence="2 3">
    <name type="scientific">Leifsonia xyli subsp. cynodontis DSM 46306</name>
    <dbReference type="NCBI Taxonomy" id="1389489"/>
    <lineage>
        <taxon>Bacteria</taxon>
        <taxon>Bacillati</taxon>
        <taxon>Actinomycetota</taxon>
        <taxon>Actinomycetes</taxon>
        <taxon>Micrococcales</taxon>
        <taxon>Microbacteriaceae</taxon>
        <taxon>Leifsonia</taxon>
    </lineage>
</organism>
<evidence type="ECO:0000313" key="3">
    <source>
        <dbReference type="Proteomes" id="UP000016743"/>
    </source>
</evidence>
<dbReference type="OrthoDB" id="5150353at2"/>